<dbReference type="Proteomes" id="UP001412067">
    <property type="component" value="Unassembled WGS sequence"/>
</dbReference>
<evidence type="ECO:0000313" key="1">
    <source>
        <dbReference type="EMBL" id="KAK8946018.1"/>
    </source>
</evidence>
<sequence>MGRLKVSGGLQILRLLECCEPPFRVLQALNPTCRHPEIASWDTYPSTQPGNASLSIEDSIQPLIFSTGRRVSFSRWSSPTPLLKAINESGVSIDTILCCWSALAELAAANAKFSTDTLASMLKTARNLLRAIQCW</sequence>
<proteinExistence type="predicted"/>
<dbReference type="EMBL" id="JBBWWR010000017">
    <property type="protein sequence ID" value="KAK8946018.1"/>
    <property type="molecule type" value="Genomic_DNA"/>
</dbReference>
<gene>
    <name evidence="1" type="ORF">KSP40_PGU001141</name>
</gene>
<organism evidence="1 2">
    <name type="scientific">Platanthera guangdongensis</name>
    <dbReference type="NCBI Taxonomy" id="2320717"/>
    <lineage>
        <taxon>Eukaryota</taxon>
        <taxon>Viridiplantae</taxon>
        <taxon>Streptophyta</taxon>
        <taxon>Embryophyta</taxon>
        <taxon>Tracheophyta</taxon>
        <taxon>Spermatophyta</taxon>
        <taxon>Magnoliopsida</taxon>
        <taxon>Liliopsida</taxon>
        <taxon>Asparagales</taxon>
        <taxon>Orchidaceae</taxon>
        <taxon>Orchidoideae</taxon>
        <taxon>Orchideae</taxon>
        <taxon>Orchidinae</taxon>
        <taxon>Platanthera</taxon>
    </lineage>
</organism>
<protein>
    <submittedName>
        <fullName evidence="1">Uncharacterized protein</fullName>
    </submittedName>
</protein>
<accession>A0ABR2LNW4</accession>
<name>A0ABR2LNW4_9ASPA</name>
<keyword evidence="2" id="KW-1185">Reference proteome</keyword>
<reference evidence="1 2" key="1">
    <citation type="journal article" date="2022" name="Nat. Plants">
        <title>Genomes of leafy and leafless Platanthera orchids illuminate the evolution of mycoheterotrophy.</title>
        <authorList>
            <person name="Li M.H."/>
            <person name="Liu K.W."/>
            <person name="Li Z."/>
            <person name="Lu H.C."/>
            <person name="Ye Q.L."/>
            <person name="Zhang D."/>
            <person name="Wang J.Y."/>
            <person name="Li Y.F."/>
            <person name="Zhong Z.M."/>
            <person name="Liu X."/>
            <person name="Yu X."/>
            <person name="Liu D.K."/>
            <person name="Tu X.D."/>
            <person name="Liu B."/>
            <person name="Hao Y."/>
            <person name="Liao X.Y."/>
            <person name="Jiang Y.T."/>
            <person name="Sun W.H."/>
            <person name="Chen J."/>
            <person name="Chen Y.Q."/>
            <person name="Ai Y."/>
            <person name="Zhai J.W."/>
            <person name="Wu S.S."/>
            <person name="Zhou Z."/>
            <person name="Hsiao Y.Y."/>
            <person name="Wu W.L."/>
            <person name="Chen Y.Y."/>
            <person name="Lin Y.F."/>
            <person name="Hsu J.L."/>
            <person name="Li C.Y."/>
            <person name="Wang Z.W."/>
            <person name="Zhao X."/>
            <person name="Zhong W.Y."/>
            <person name="Ma X.K."/>
            <person name="Ma L."/>
            <person name="Huang J."/>
            <person name="Chen G.Z."/>
            <person name="Huang M.Z."/>
            <person name="Huang L."/>
            <person name="Peng D.H."/>
            <person name="Luo Y.B."/>
            <person name="Zou S.Q."/>
            <person name="Chen S.P."/>
            <person name="Lan S."/>
            <person name="Tsai W.C."/>
            <person name="Van de Peer Y."/>
            <person name="Liu Z.J."/>
        </authorList>
    </citation>
    <scope>NUCLEOTIDE SEQUENCE [LARGE SCALE GENOMIC DNA]</scope>
    <source>
        <strain evidence="1">Lor288</strain>
    </source>
</reference>
<comment type="caution">
    <text evidence="1">The sequence shown here is derived from an EMBL/GenBank/DDBJ whole genome shotgun (WGS) entry which is preliminary data.</text>
</comment>
<evidence type="ECO:0000313" key="2">
    <source>
        <dbReference type="Proteomes" id="UP001412067"/>
    </source>
</evidence>